<dbReference type="PROSITE" id="PS51202">
    <property type="entry name" value="RCK_C"/>
    <property type="match status" value="1"/>
</dbReference>
<sequence length="236" mass="25906">MKVLIFGLGNFGASLAFQLTEMGHEVIAIDKNPDKVELIKDKVTHAITLDGTNLVALRNLPLKDTDVAVVAIGENEGASLMTTANLKTLGVKRVISRSLSNTHETVLEAMGIQEILHPELEAAERLAKKLNLKTAIESFDLDQNHSVVELHLPPSFVGKSVQEVDLRKNFNLNIVTIVRKRIKKNLLGINKVIYVSEGVVKPETIFEEGDILVVFGTNPEIKLLADTHEVGREGGY</sequence>
<dbReference type="STRING" id="760192.Halhy_1427"/>
<dbReference type="GO" id="GO:0008324">
    <property type="term" value="F:monoatomic cation transmembrane transporter activity"/>
    <property type="evidence" value="ECO:0007669"/>
    <property type="project" value="InterPro"/>
</dbReference>
<accession>F4KXB3</accession>
<dbReference type="SUPFAM" id="SSF51735">
    <property type="entry name" value="NAD(P)-binding Rossmann-fold domains"/>
    <property type="match status" value="1"/>
</dbReference>
<protein>
    <submittedName>
        <fullName evidence="3">TrkA-N domain protein</fullName>
    </submittedName>
</protein>
<proteinExistence type="predicted"/>
<evidence type="ECO:0000259" key="1">
    <source>
        <dbReference type="PROSITE" id="PS51201"/>
    </source>
</evidence>
<dbReference type="Gene3D" id="3.40.50.720">
    <property type="entry name" value="NAD(P)-binding Rossmann-like Domain"/>
    <property type="match status" value="1"/>
</dbReference>
<dbReference type="PANTHER" id="PTHR43833">
    <property type="entry name" value="POTASSIUM CHANNEL PROTEIN 2-RELATED-RELATED"/>
    <property type="match status" value="1"/>
</dbReference>
<dbReference type="Gene3D" id="3.30.70.1450">
    <property type="entry name" value="Regulator of K+ conductance, C-terminal domain"/>
    <property type="match status" value="1"/>
</dbReference>
<dbReference type="Proteomes" id="UP000008461">
    <property type="component" value="Chromosome"/>
</dbReference>
<dbReference type="EMBL" id="CP002691">
    <property type="protein sequence ID" value="AEE49321.1"/>
    <property type="molecule type" value="Genomic_DNA"/>
</dbReference>
<name>F4KXB3_HALH1</name>
<dbReference type="InterPro" id="IPR036291">
    <property type="entry name" value="NAD(P)-bd_dom_sf"/>
</dbReference>
<evidence type="ECO:0000313" key="3">
    <source>
        <dbReference type="EMBL" id="AEE49321.1"/>
    </source>
</evidence>
<reference key="2">
    <citation type="submission" date="2011-04" db="EMBL/GenBank/DDBJ databases">
        <title>Complete sequence of chromosome of Haliscomenobacter hydrossis DSM 1100.</title>
        <authorList>
            <consortium name="US DOE Joint Genome Institute (JGI-PGF)"/>
            <person name="Lucas S."/>
            <person name="Han J."/>
            <person name="Lapidus A."/>
            <person name="Bruce D."/>
            <person name="Goodwin L."/>
            <person name="Pitluck S."/>
            <person name="Peters L."/>
            <person name="Kyrpides N."/>
            <person name="Mavromatis K."/>
            <person name="Ivanova N."/>
            <person name="Ovchinnikova G."/>
            <person name="Pagani I."/>
            <person name="Daligault H."/>
            <person name="Detter J.C."/>
            <person name="Han C."/>
            <person name="Land M."/>
            <person name="Hauser L."/>
            <person name="Markowitz V."/>
            <person name="Cheng J.-F."/>
            <person name="Hugenholtz P."/>
            <person name="Woyke T."/>
            <person name="Wu D."/>
            <person name="Verbarg S."/>
            <person name="Frueling A."/>
            <person name="Brambilla E."/>
            <person name="Klenk H.-P."/>
            <person name="Eisen J.A."/>
        </authorList>
    </citation>
    <scope>NUCLEOTIDE SEQUENCE</scope>
    <source>
        <strain>DSM 1100</strain>
    </source>
</reference>
<feature type="domain" description="RCK N-terminal" evidence="1">
    <location>
        <begin position="1"/>
        <end position="116"/>
    </location>
</feature>
<dbReference type="RefSeq" id="WP_013763875.1">
    <property type="nucleotide sequence ID" value="NC_015510.1"/>
</dbReference>
<dbReference type="AlphaFoldDB" id="F4KXB3"/>
<dbReference type="OrthoDB" id="9776294at2"/>
<dbReference type="InterPro" id="IPR036721">
    <property type="entry name" value="RCK_C_sf"/>
</dbReference>
<evidence type="ECO:0000259" key="2">
    <source>
        <dbReference type="PROSITE" id="PS51202"/>
    </source>
</evidence>
<organism evidence="3 4">
    <name type="scientific">Haliscomenobacter hydrossis (strain ATCC 27775 / DSM 1100 / LMG 10767 / O)</name>
    <dbReference type="NCBI Taxonomy" id="760192"/>
    <lineage>
        <taxon>Bacteria</taxon>
        <taxon>Pseudomonadati</taxon>
        <taxon>Bacteroidota</taxon>
        <taxon>Saprospiria</taxon>
        <taxon>Saprospirales</taxon>
        <taxon>Haliscomenobacteraceae</taxon>
        <taxon>Haliscomenobacter</taxon>
    </lineage>
</organism>
<feature type="domain" description="RCK C-terminal" evidence="2">
    <location>
        <begin position="134"/>
        <end position="230"/>
    </location>
</feature>
<gene>
    <name evidence="3" type="ordered locus">Halhy_1427</name>
</gene>
<reference evidence="3 4" key="1">
    <citation type="journal article" date="2011" name="Stand. Genomic Sci.">
        <title>Complete genome sequence of Haliscomenobacter hydrossis type strain (O).</title>
        <authorList>
            <consortium name="US DOE Joint Genome Institute (JGI-PGF)"/>
            <person name="Daligault H."/>
            <person name="Lapidus A."/>
            <person name="Zeytun A."/>
            <person name="Nolan M."/>
            <person name="Lucas S."/>
            <person name="Del Rio T.G."/>
            <person name="Tice H."/>
            <person name="Cheng J.F."/>
            <person name="Tapia R."/>
            <person name="Han C."/>
            <person name="Goodwin L."/>
            <person name="Pitluck S."/>
            <person name="Liolios K."/>
            <person name="Pagani I."/>
            <person name="Ivanova N."/>
            <person name="Huntemann M."/>
            <person name="Mavromatis K."/>
            <person name="Mikhailova N."/>
            <person name="Pati A."/>
            <person name="Chen A."/>
            <person name="Palaniappan K."/>
            <person name="Land M."/>
            <person name="Hauser L."/>
            <person name="Brambilla E.M."/>
            <person name="Rohde M."/>
            <person name="Verbarg S."/>
            <person name="Goker M."/>
            <person name="Bristow J."/>
            <person name="Eisen J.A."/>
            <person name="Markowitz V."/>
            <person name="Hugenholtz P."/>
            <person name="Kyrpides N.C."/>
            <person name="Klenk H.P."/>
            <person name="Woyke T."/>
        </authorList>
    </citation>
    <scope>NUCLEOTIDE SEQUENCE [LARGE SCALE GENOMIC DNA]</scope>
    <source>
        <strain evidence="4">ATCC 27775 / DSM 1100 / LMG 10767 / O</strain>
    </source>
</reference>
<dbReference type="Pfam" id="PF02254">
    <property type="entry name" value="TrkA_N"/>
    <property type="match status" value="1"/>
</dbReference>
<dbReference type="PANTHER" id="PTHR43833:SF7">
    <property type="entry name" value="KTR SYSTEM POTASSIUM UPTAKE PROTEIN C"/>
    <property type="match status" value="1"/>
</dbReference>
<dbReference type="eggNOG" id="COG0569">
    <property type="taxonomic scope" value="Bacteria"/>
</dbReference>
<dbReference type="GO" id="GO:0006813">
    <property type="term" value="P:potassium ion transport"/>
    <property type="evidence" value="ECO:0007669"/>
    <property type="project" value="InterPro"/>
</dbReference>
<dbReference type="InterPro" id="IPR006037">
    <property type="entry name" value="RCK_C"/>
</dbReference>
<dbReference type="InterPro" id="IPR050721">
    <property type="entry name" value="Trk_Ktr_HKT_K-transport"/>
</dbReference>
<dbReference type="SUPFAM" id="SSF116726">
    <property type="entry name" value="TrkA C-terminal domain-like"/>
    <property type="match status" value="1"/>
</dbReference>
<keyword evidence="4" id="KW-1185">Reference proteome</keyword>
<dbReference type="PROSITE" id="PS51201">
    <property type="entry name" value="RCK_N"/>
    <property type="match status" value="1"/>
</dbReference>
<dbReference type="InterPro" id="IPR003148">
    <property type="entry name" value="RCK_N"/>
</dbReference>
<dbReference type="KEGG" id="hhy:Halhy_1427"/>
<evidence type="ECO:0000313" key="4">
    <source>
        <dbReference type="Proteomes" id="UP000008461"/>
    </source>
</evidence>
<dbReference type="HOGENOM" id="CLU_046525_3_2_10"/>